<accession>A0AAD9B281</accession>
<comment type="caution">
    <text evidence="3">The sequence shown here is derived from an EMBL/GenBank/DDBJ whole genome shotgun (WGS) entry which is preliminary data.</text>
</comment>
<evidence type="ECO:0000313" key="3">
    <source>
        <dbReference type="EMBL" id="KAK1875537.1"/>
    </source>
</evidence>
<evidence type="ECO:0000256" key="1">
    <source>
        <dbReference type="SAM" id="MobiDB-lite"/>
    </source>
</evidence>
<feature type="region of interest" description="Disordered" evidence="1">
    <location>
        <begin position="108"/>
        <end position="136"/>
    </location>
</feature>
<keyword evidence="4" id="KW-1185">Reference proteome</keyword>
<proteinExistence type="predicted"/>
<protein>
    <submittedName>
        <fullName evidence="3">Monocarboxylate transporter 12</fullName>
    </submittedName>
</protein>
<name>A0AAD9B281_DISEL</name>
<keyword evidence="2" id="KW-0812">Transmembrane</keyword>
<keyword evidence="2" id="KW-0472">Membrane</keyword>
<reference evidence="3" key="1">
    <citation type="submission" date="2023-04" db="EMBL/GenBank/DDBJ databases">
        <title>Chromosome-level genome of Chaenocephalus aceratus.</title>
        <authorList>
            <person name="Park H."/>
        </authorList>
    </citation>
    <scope>NUCLEOTIDE SEQUENCE</scope>
    <source>
        <strain evidence="3">DE</strain>
        <tissue evidence="3">Muscle</tissue>
    </source>
</reference>
<organism evidence="3 4">
    <name type="scientific">Dissostichus eleginoides</name>
    <name type="common">Patagonian toothfish</name>
    <name type="synonym">Dissostichus amissus</name>
    <dbReference type="NCBI Taxonomy" id="100907"/>
    <lineage>
        <taxon>Eukaryota</taxon>
        <taxon>Metazoa</taxon>
        <taxon>Chordata</taxon>
        <taxon>Craniata</taxon>
        <taxon>Vertebrata</taxon>
        <taxon>Euteleostomi</taxon>
        <taxon>Actinopterygii</taxon>
        <taxon>Neopterygii</taxon>
        <taxon>Teleostei</taxon>
        <taxon>Neoteleostei</taxon>
        <taxon>Acanthomorphata</taxon>
        <taxon>Eupercaria</taxon>
        <taxon>Perciformes</taxon>
        <taxon>Notothenioidei</taxon>
        <taxon>Nototheniidae</taxon>
        <taxon>Dissostichus</taxon>
    </lineage>
</organism>
<dbReference type="AlphaFoldDB" id="A0AAD9B281"/>
<feature type="transmembrane region" description="Helical" evidence="2">
    <location>
        <begin position="68"/>
        <end position="89"/>
    </location>
</feature>
<dbReference type="Proteomes" id="UP001228049">
    <property type="component" value="Unassembled WGS sequence"/>
</dbReference>
<sequence>MGSEVNAPDALCEQQQTVNNNLKQLQSVTLATRGQETLRVFPLSFTLTETSSVREKLHSEQDPDHRGLTAAGTCCSFSATFSALLGGFGEFVKRKKRIRVQTLEAAPGALTAHSRSWRSFRRPRSAPGPAEAPEDG</sequence>
<gene>
    <name evidence="3" type="ORF">KUDE01_015319</name>
</gene>
<feature type="compositionally biased region" description="Basic residues" evidence="1">
    <location>
        <begin position="115"/>
        <end position="124"/>
    </location>
</feature>
<evidence type="ECO:0000256" key="2">
    <source>
        <dbReference type="SAM" id="Phobius"/>
    </source>
</evidence>
<dbReference type="EMBL" id="JASDAP010000113">
    <property type="protein sequence ID" value="KAK1875537.1"/>
    <property type="molecule type" value="Genomic_DNA"/>
</dbReference>
<evidence type="ECO:0000313" key="4">
    <source>
        <dbReference type="Proteomes" id="UP001228049"/>
    </source>
</evidence>
<keyword evidence="2" id="KW-1133">Transmembrane helix</keyword>